<dbReference type="EMBL" id="JANJQO010002624">
    <property type="protein sequence ID" value="KAJ2966446.1"/>
    <property type="molecule type" value="Genomic_DNA"/>
</dbReference>
<keyword evidence="2" id="KW-1185">Reference proteome</keyword>
<evidence type="ECO:0000313" key="1">
    <source>
        <dbReference type="EMBL" id="KAJ2966446.1"/>
    </source>
</evidence>
<reference evidence="1" key="1">
    <citation type="submission" date="2022-08" db="EMBL/GenBank/DDBJ databases">
        <title>Genome Sequence of Lecanicillium fungicola.</title>
        <authorList>
            <person name="Buettner E."/>
        </authorList>
    </citation>
    <scope>NUCLEOTIDE SEQUENCE</scope>
    <source>
        <strain evidence="1">Babe33</strain>
    </source>
</reference>
<gene>
    <name evidence="1" type="ORF">NQ176_g10148</name>
</gene>
<proteinExistence type="predicted"/>
<evidence type="ECO:0000313" key="2">
    <source>
        <dbReference type="Proteomes" id="UP001143910"/>
    </source>
</evidence>
<sequence length="490" mass="55176">MSTPKPKPAYVEEVPDDLGIENITEKHPDGTETINASRLTPEMHSLVGSAIQASFGRQENDSGQFEPDIEYIIERMATLSHEDAMEILRYTVEDHQNDPNFPGHTLELIKRLLAGPKAADLDPETYVWTVRTNAALIHFHSPYAEVRAVTDPYDNPDAPSLTIRAYFLGLAWMCISTVVNTFFTPRQPGISLGTTLIQLLIYPCGRFLEKILPDWGITVRGTRHSLNPGRWSYKEQMLATIIVNIANGPGYIMNTYLVLKMPAFFGFTWVTFGFEMLLALSTQLLGLGYAGVLRRVVVYNIKSIWPGVLPTLALNRALLLDQAKESINGWTISRYRFFFACFAIMFVYFWIPNYLFTALHAFNWMTWIAPQNFNLATITGFYGGMGFNPIATFDWNVSMTGRLVTPAFSTIQQYMGSVLSGLIIIAMYYSNMYYSAYIPINSNDAFTNQAKPYNVTMVLTDSHIDEAKYQEYGFGYYGAANIWGQGACGP</sequence>
<accession>A0ACC1MJK2</accession>
<comment type="caution">
    <text evidence="1">The sequence shown here is derived from an EMBL/GenBank/DDBJ whole genome shotgun (WGS) entry which is preliminary data.</text>
</comment>
<organism evidence="1 2">
    <name type="scientific">Zarea fungicola</name>
    <dbReference type="NCBI Taxonomy" id="93591"/>
    <lineage>
        <taxon>Eukaryota</taxon>
        <taxon>Fungi</taxon>
        <taxon>Dikarya</taxon>
        <taxon>Ascomycota</taxon>
        <taxon>Pezizomycotina</taxon>
        <taxon>Sordariomycetes</taxon>
        <taxon>Hypocreomycetidae</taxon>
        <taxon>Hypocreales</taxon>
        <taxon>Cordycipitaceae</taxon>
        <taxon>Zarea</taxon>
    </lineage>
</organism>
<dbReference type="Proteomes" id="UP001143910">
    <property type="component" value="Unassembled WGS sequence"/>
</dbReference>
<name>A0ACC1MJK2_9HYPO</name>
<protein>
    <submittedName>
        <fullName evidence="1">Uncharacterized protein</fullName>
    </submittedName>
</protein>